<evidence type="ECO:0000256" key="1">
    <source>
        <dbReference type="SAM" id="MobiDB-lite"/>
    </source>
</evidence>
<dbReference type="AlphaFoldDB" id="A0AAV5WGN8"/>
<comment type="caution">
    <text evidence="2">The sequence shown here is derived from an EMBL/GenBank/DDBJ whole genome shotgun (WGS) entry which is preliminary data.</text>
</comment>
<name>A0AAV5WGN8_9BILA</name>
<evidence type="ECO:0000313" key="3">
    <source>
        <dbReference type="Proteomes" id="UP001432322"/>
    </source>
</evidence>
<sequence length="184" mass="21120">SQSVHCVYRGQLWISRFAGQRRYLQRRIQRWRGVCYKDGNSANESLCGRDGRKRKHSEIRTENKGECASHGLPGSQKRRLRNWWNETREMDKRVTTTPTCLISVLSIRVVEATWLSFSATVASRTARLRLSWLQIDRVSYSSRSEIARRTMSFLSITGDSTRSDSSPPSSQTGRKGWPPSTLLP</sequence>
<feature type="non-terminal residue" evidence="2">
    <location>
        <position position="1"/>
    </location>
</feature>
<feature type="compositionally biased region" description="Low complexity" evidence="1">
    <location>
        <begin position="158"/>
        <end position="174"/>
    </location>
</feature>
<reference evidence="2" key="1">
    <citation type="submission" date="2023-10" db="EMBL/GenBank/DDBJ databases">
        <title>Genome assembly of Pristionchus species.</title>
        <authorList>
            <person name="Yoshida K."/>
            <person name="Sommer R.J."/>
        </authorList>
    </citation>
    <scope>NUCLEOTIDE SEQUENCE</scope>
    <source>
        <strain evidence="2">RS5133</strain>
    </source>
</reference>
<dbReference type="Proteomes" id="UP001432322">
    <property type="component" value="Unassembled WGS sequence"/>
</dbReference>
<evidence type="ECO:0008006" key="4">
    <source>
        <dbReference type="Google" id="ProtNLM"/>
    </source>
</evidence>
<evidence type="ECO:0000313" key="2">
    <source>
        <dbReference type="EMBL" id="GMT29828.1"/>
    </source>
</evidence>
<protein>
    <recommendedName>
        <fullName evidence="4">Ribosomal protein</fullName>
    </recommendedName>
</protein>
<organism evidence="2 3">
    <name type="scientific">Pristionchus fissidentatus</name>
    <dbReference type="NCBI Taxonomy" id="1538716"/>
    <lineage>
        <taxon>Eukaryota</taxon>
        <taxon>Metazoa</taxon>
        <taxon>Ecdysozoa</taxon>
        <taxon>Nematoda</taxon>
        <taxon>Chromadorea</taxon>
        <taxon>Rhabditida</taxon>
        <taxon>Rhabditina</taxon>
        <taxon>Diplogasteromorpha</taxon>
        <taxon>Diplogasteroidea</taxon>
        <taxon>Neodiplogasteridae</taxon>
        <taxon>Pristionchus</taxon>
    </lineage>
</organism>
<dbReference type="EMBL" id="BTSY01000005">
    <property type="protein sequence ID" value="GMT29828.1"/>
    <property type="molecule type" value="Genomic_DNA"/>
</dbReference>
<accession>A0AAV5WGN8</accession>
<keyword evidence="3" id="KW-1185">Reference proteome</keyword>
<feature type="region of interest" description="Disordered" evidence="1">
    <location>
        <begin position="157"/>
        <end position="184"/>
    </location>
</feature>
<gene>
    <name evidence="2" type="ORF">PFISCL1PPCAC_21125</name>
</gene>
<proteinExistence type="predicted"/>